<reference evidence="1 2" key="1">
    <citation type="submission" date="2018-03" db="EMBL/GenBank/DDBJ databases">
        <authorList>
            <person name="Gully D."/>
        </authorList>
    </citation>
    <scope>NUCLEOTIDE SEQUENCE [LARGE SCALE GENOMIC DNA]</scope>
    <source>
        <strain evidence="1">ORS3257</strain>
    </source>
</reference>
<evidence type="ECO:0000313" key="1">
    <source>
        <dbReference type="EMBL" id="SPP97612.1"/>
    </source>
</evidence>
<evidence type="ECO:0000313" key="2">
    <source>
        <dbReference type="Proteomes" id="UP000246085"/>
    </source>
</evidence>
<protein>
    <submittedName>
        <fullName evidence="1">Uncharacterized protein</fullName>
    </submittedName>
</protein>
<dbReference type="AlphaFoldDB" id="A0A2U3Q865"/>
<dbReference type="KEGG" id="bvz:BRAD3257_6721"/>
<gene>
    <name evidence="1" type="ORF">BRAD3257_6721</name>
</gene>
<proteinExistence type="predicted"/>
<organism evidence="1 2">
    <name type="scientific">Bradyrhizobium vignae</name>
    <dbReference type="NCBI Taxonomy" id="1549949"/>
    <lineage>
        <taxon>Bacteria</taxon>
        <taxon>Pseudomonadati</taxon>
        <taxon>Pseudomonadota</taxon>
        <taxon>Alphaproteobacteria</taxon>
        <taxon>Hyphomicrobiales</taxon>
        <taxon>Nitrobacteraceae</taxon>
        <taxon>Bradyrhizobium</taxon>
    </lineage>
</organism>
<accession>A0A2U3Q865</accession>
<sequence length="82" mass="9169">MRLRRVRFVWESETIFGRAQIEADLQAISRSFLSACDPSIARRVPFANDPVAHGPAPKDNLSFLSGRDLLLRARSDASSRQA</sequence>
<dbReference type="Proteomes" id="UP000246085">
    <property type="component" value="Chromosome BRAD3257"/>
</dbReference>
<name>A0A2U3Q865_9BRAD</name>
<dbReference type="EMBL" id="LS398110">
    <property type="protein sequence ID" value="SPP97612.1"/>
    <property type="molecule type" value="Genomic_DNA"/>
</dbReference>